<dbReference type="KEGG" id="ccac:CcaHIS019_0704540"/>
<reference evidence="2" key="1">
    <citation type="journal article" date="2023" name="BMC Genomics">
        <title>Chromosome-level genome assemblies of Cutaneotrichosporon spp. (Trichosporonales, Basidiomycota) reveal imbalanced evolution between nucleotide sequences and chromosome synteny.</title>
        <authorList>
            <person name="Kobayashi Y."/>
            <person name="Kayamori A."/>
            <person name="Aoki K."/>
            <person name="Shiwa Y."/>
            <person name="Matsutani M."/>
            <person name="Fujita N."/>
            <person name="Sugita T."/>
            <person name="Iwasaki W."/>
            <person name="Tanaka N."/>
            <person name="Takashima M."/>
        </authorList>
    </citation>
    <scope>NUCLEOTIDE SEQUENCE</scope>
    <source>
        <strain evidence="2">HIS019</strain>
    </source>
</reference>
<gene>
    <name evidence="2" type="ORF">CcaverHIS019_0704540</name>
</gene>
<accession>A0AA48LAJ5</accession>
<protein>
    <submittedName>
        <fullName evidence="2">Uncharacterized protein</fullName>
    </submittedName>
</protein>
<name>A0AA48LAJ5_9TREE</name>
<dbReference type="RefSeq" id="XP_060460138.1">
    <property type="nucleotide sequence ID" value="XM_060603889.1"/>
</dbReference>
<feature type="compositionally biased region" description="Low complexity" evidence="1">
    <location>
        <begin position="51"/>
        <end position="67"/>
    </location>
</feature>
<sequence length="272" mass="29551">MTDSNSSFRDMIRAKNSAPSQGWQGPRTKWSGTRDNSSSYVDPHPAPPSGPSSANPYSSSGPYASSHQQNVASGINDDAGHSRSRDAGSRFAERYSGQRNHRTDPPPAEPKKGGWSSWLGGNKSSEPKPTDSRAHEPEQKSHSRGSEERQMPDRPRRGRYIPPSERKPGDPMFEPVAPPPKRGPRTTDSDDEDEPDPNDNSWGAWASRQTKAANVMMQQASDKLNEGWDSVNDANKRDKALTNVGNGAVNAAGTAVKYTAKGIWNVGKAAMK</sequence>
<proteinExistence type="predicted"/>
<evidence type="ECO:0000313" key="2">
    <source>
        <dbReference type="EMBL" id="BEI94873.1"/>
    </source>
</evidence>
<keyword evidence="3" id="KW-1185">Reference proteome</keyword>
<feature type="region of interest" description="Disordered" evidence="1">
    <location>
        <begin position="1"/>
        <end position="205"/>
    </location>
</feature>
<organism evidence="2 3">
    <name type="scientific">Cutaneotrichosporon cavernicola</name>
    <dbReference type="NCBI Taxonomy" id="279322"/>
    <lineage>
        <taxon>Eukaryota</taxon>
        <taxon>Fungi</taxon>
        <taxon>Dikarya</taxon>
        <taxon>Basidiomycota</taxon>
        <taxon>Agaricomycotina</taxon>
        <taxon>Tremellomycetes</taxon>
        <taxon>Trichosporonales</taxon>
        <taxon>Trichosporonaceae</taxon>
        <taxon>Cutaneotrichosporon</taxon>
    </lineage>
</organism>
<evidence type="ECO:0000256" key="1">
    <source>
        <dbReference type="SAM" id="MobiDB-lite"/>
    </source>
</evidence>
<feature type="compositionally biased region" description="Basic and acidic residues" evidence="1">
    <location>
        <begin position="101"/>
        <end position="112"/>
    </location>
</feature>
<feature type="compositionally biased region" description="Polar residues" evidence="1">
    <location>
        <begin position="30"/>
        <end position="40"/>
    </location>
</feature>
<dbReference type="EMBL" id="AP028219">
    <property type="protein sequence ID" value="BEI94873.1"/>
    <property type="molecule type" value="Genomic_DNA"/>
</dbReference>
<feature type="compositionally biased region" description="Basic and acidic residues" evidence="1">
    <location>
        <begin position="78"/>
        <end position="93"/>
    </location>
</feature>
<dbReference type="Proteomes" id="UP001233271">
    <property type="component" value="Chromosome 7b"/>
</dbReference>
<dbReference type="GeneID" id="85498743"/>
<feature type="compositionally biased region" description="Basic and acidic residues" evidence="1">
    <location>
        <begin position="125"/>
        <end position="155"/>
    </location>
</feature>
<dbReference type="AlphaFoldDB" id="A0AA48LAJ5"/>
<evidence type="ECO:0000313" key="3">
    <source>
        <dbReference type="Proteomes" id="UP001233271"/>
    </source>
</evidence>